<organism evidence="3 4">
    <name type="scientific">Lottia gigantea</name>
    <name type="common">Giant owl limpet</name>
    <dbReference type="NCBI Taxonomy" id="225164"/>
    <lineage>
        <taxon>Eukaryota</taxon>
        <taxon>Metazoa</taxon>
        <taxon>Spiralia</taxon>
        <taxon>Lophotrochozoa</taxon>
        <taxon>Mollusca</taxon>
        <taxon>Gastropoda</taxon>
        <taxon>Patellogastropoda</taxon>
        <taxon>Lottioidea</taxon>
        <taxon>Lottiidae</taxon>
        <taxon>Lottia</taxon>
    </lineage>
</organism>
<gene>
    <name evidence="3" type="ORF">LOTGIDRAFT_166799</name>
</gene>
<dbReference type="Proteomes" id="UP000030746">
    <property type="component" value="Unassembled WGS sequence"/>
</dbReference>
<dbReference type="KEGG" id="lgi:LOTGIDRAFT_166799"/>
<dbReference type="AlphaFoldDB" id="V4BDL3"/>
<evidence type="ECO:0000259" key="2">
    <source>
        <dbReference type="Pfam" id="PF08277"/>
    </source>
</evidence>
<dbReference type="RefSeq" id="XP_009062495.1">
    <property type="nucleotide sequence ID" value="XM_009064247.1"/>
</dbReference>
<evidence type="ECO:0000313" key="3">
    <source>
        <dbReference type="EMBL" id="ESO86799.1"/>
    </source>
</evidence>
<dbReference type="InterPro" id="IPR006583">
    <property type="entry name" value="PAN-3_domain"/>
</dbReference>
<dbReference type="GeneID" id="20240447"/>
<dbReference type="EMBL" id="KB202990">
    <property type="protein sequence ID" value="ESO86799.1"/>
    <property type="molecule type" value="Genomic_DNA"/>
</dbReference>
<dbReference type="CTD" id="20240447"/>
<proteinExistence type="predicted"/>
<protein>
    <recommendedName>
        <fullName evidence="2">PAN-3 domain-containing protein</fullName>
    </recommendedName>
</protein>
<feature type="domain" description="PAN-3" evidence="2">
    <location>
        <begin position="133"/>
        <end position="175"/>
    </location>
</feature>
<evidence type="ECO:0000256" key="1">
    <source>
        <dbReference type="SAM" id="SignalP"/>
    </source>
</evidence>
<sequence length="196" mass="22633">MMCNANLMLVVVMLWTGSLTLASPQRQLNMMRRFWERSVCIKYDLIENAEWIPRDRCEDNKQFRCRKGYRLEVQTSCKNGQWCLEPTCQLNVPTGCNYTLEYFNGTTVQTIQYAAERSANQSECDEKSPAIFAAITSTRDECLNRCLRMTECVIVSYVYSEDGNCYIYNVTLDQIPESMKQGRLQSSNALAEKVCE</sequence>
<keyword evidence="1" id="KW-0732">Signal</keyword>
<keyword evidence="4" id="KW-1185">Reference proteome</keyword>
<dbReference type="HOGENOM" id="CLU_113469_0_0_1"/>
<dbReference type="Gene3D" id="3.50.4.10">
    <property type="entry name" value="Hepatocyte Growth Factor"/>
    <property type="match status" value="1"/>
</dbReference>
<dbReference type="Pfam" id="PF08277">
    <property type="entry name" value="PAN_3"/>
    <property type="match status" value="1"/>
</dbReference>
<accession>V4BDL3</accession>
<name>V4BDL3_LOTGI</name>
<feature type="signal peptide" evidence="1">
    <location>
        <begin position="1"/>
        <end position="22"/>
    </location>
</feature>
<evidence type="ECO:0000313" key="4">
    <source>
        <dbReference type="Proteomes" id="UP000030746"/>
    </source>
</evidence>
<reference evidence="3 4" key="1">
    <citation type="journal article" date="2013" name="Nature">
        <title>Insights into bilaterian evolution from three spiralian genomes.</title>
        <authorList>
            <person name="Simakov O."/>
            <person name="Marletaz F."/>
            <person name="Cho S.J."/>
            <person name="Edsinger-Gonzales E."/>
            <person name="Havlak P."/>
            <person name="Hellsten U."/>
            <person name="Kuo D.H."/>
            <person name="Larsson T."/>
            <person name="Lv J."/>
            <person name="Arendt D."/>
            <person name="Savage R."/>
            <person name="Osoegawa K."/>
            <person name="de Jong P."/>
            <person name="Grimwood J."/>
            <person name="Chapman J.A."/>
            <person name="Shapiro H."/>
            <person name="Aerts A."/>
            <person name="Otillar R.P."/>
            <person name="Terry A.Y."/>
            <person name="Boore J.L."/>
            <person name="Grigoriev I.V."/>
            <person name="Lindberg D.R."/>
            <person name="Seaver E.C."/>
            <person name="Weisblat D.A."/>
            <person name="Putnam N.H."/>
            <person name="Rokhsar D.S."/>
        </authorList>
    </citation>
    <scope>NUCLEOTIDE SEQUENCE [LARGE SCALE GENOMIC DNA]</scope>
</reference>
<feature type="chain" id="PRO_5004717448" description="PAN-3 domain-containing protein" evidence="1">
    <location>
        <begin position="23"/>
        <end position="196"/>
    </location>
</feature>